<organism evidence="2 3">
    <name type="scientific">Streptomyces daliensis</name>
    <dbReference type="NCBI Taxonomy" id="299421"/>
    <lineage>
        <taxon>Bacteria</taxon>
        <taxon>Bacillati</taxon>
        <taxon>Actinomycetota</taxon>
        <taxon>Actinomycetes</taxon>
        <taxon>Kitasatosporales</taxon>
        <taxon>Streptomycetaceae</taxon>
        <taxon>Streptomyces</taxon>
    </lineage>
</organism>
<accession>A0A8T4J5F9</accession>
<dbReference type="EMBL" id="JAGSMN010001335">
    <property type="protein sequence ID" value="MBR7678293.1"/>
    <property type="molecule type" value="Genomic_DNA"/>
</dbReference>
<evidence type="ECO:0008006" key="4">
    <source>
        <dbReference type="Google" id="ProtNLM"/>
    </source>
</evidence>
<keyword evidence="1" id="KW-1133">Transmembrane helix</keyword>
<evidence type="ECO:0000313" key="3">
    <source>
        <dbReference type="Proteomes" id="UP000675554"/>
    </source>
</evidence>
<feature type="transmembrane region" description="Helical" evidence="1">
    <location>
        <begin position="110"/>
        <end position="131"/>
    </location>
</feature>
<reference evidence="2" key="1">
    <citation type="submission" date="2021-04" db="EMBL/GenBank/DDBJ databases">
        <title>Sequencing of actinobacteria type strains.</title>
        <authorList>
            <person name="Nguyen G.-S."/>
            <person name="Wentzel A."/>
        </authorList>
    </citation>
    <scope>NUCLEOTIDE SEQUENCE</scope>
    <source>
        <strain evidence="2">DSM 42095</strain>
    </source>
</reference>
<evidence type="ECO:0000256" key="1">
    <source>
        <dbReference type="SAM" id="Phobius"/>
    </source>
</evidence>
<sequence length="149" mass="16111">MEARDPELKRELDASLQTRKELGPEYEDELVDSFLEKIEQRLDGVVDKRVRRQLAEQQMVVARGSARPAPGAQPHTYPDGLGARVGLAVASLVLAIPLSAIAVVNGGLPGLLVCWAGVVGVNAVQASRTWFDFGASSRRRSSSEGSDWD</sequence>
<dbReference type="AlphaFoldDB" id="A0A8T4J5F9"/>
<gene>
    <name evidence="2" type="ORF">KDA82_36040</name>
</gene>
<name>A0A8T4J5F9_9ACTN</name>
<dbReference type="Proteomes" id="UP000675554">
    <property type="component" value="Unassembled WGS sequence"/>
</dbReference>
<keyword evidence="3" id="KW-1185">Reference proteome</keyword>
<evidence type="ECO:0000313" key="2">
    <source>
        <dbReference type="EMBL" id="MBR7678293.1"/>
    </source>
</evidence>
<feature type="transmembrane region" description="Helical" evidence="1">
    <location>
        <begin position="85"/>
        <end position="104"/>
    </location>
</feature>
<keyword evidence="1" id="KW-0812">Transmembrane</keyword>
<comment type="caution">
    <text evidence="2">The sequence shown here is derived from an EMBL/GenBank/DDBJ whole genome shotgun (WGS) entry which is preliminary data.</text>
</comment>
<keyword evidence="1" id="KW-0472">Membrane</keyword>
<protein>
    <recommendedName>
        <fullName evidence="4">Integral membrane protein</fullName>
    </recommendedName>
</protein>
<proteinExistence type="predicted"/>